<sequence length="116" mass="12877">GIVRTSVIVTGAQVFSRIFMVWFIANSIRQVTPALQPFLRLPCRHTLPLCSVLTLSPGSLQDPERRKRHPVPGRVDVDGNYQIFLLHIQAAAPPAVLHQMGQVEQLLLLVCVSMLS</sequence>
<evidence type="ECO:0000313" key="1">
    <source>
        <dbReference type="EMBL" id="CAG14512.1"/>
    </source>
</evidence>
<protein>
    <submittedName>
        <fullName evidence="1">Chromosome undetermined SCAF23009, whole genome shotgun sequence</fullName>
    </submittedName>
</protein>
<name>Q4RAS1_TETNG</name>
<reference evidence="1" key="2">
    <citation type="submission" date="2004-02" db="EMBL/GenBank/DDBJ databases">
        <authorList>
            <consortium name="Genoscope"/>
            <consortium name="Whitehead Institute Centre for Genome Research"/>
        </authorList>
    </citation>
    <scope>NUCLEOTIDE SEQUENCE</scope>
</reference>
<organism evidence="1">
    <name type="scientific">Tetraodon nigroviridis</name>
    <name type="common">Spotted green pufferfish</name>
    <name type="synonym">Chelonodon nigroviridis</name>
    <dbReference type="NCBI Taxonomy" id="99883"/>
    <lineage>
        <taxon>Eukaryota</taxon>
        <taxon>Metazoa</taxon>
        <taxon>Chordata</taxon>
        <taxon>Craniata</taxon>
        <taxon>Vertebrata</taxon>
        <taxon>Euteleostomi</taxon>
        <taxon>Actinopterygii</taxon>
        <taxon>Neopterygii</taxon>
        <taxon>Teleostei</taxon>
        <taxon>Neoteleostei</taxon>
        <taxon>Acanthomorphata</taxon>
        <taxon>Eupercaria</taxon>
        <taxon>Tetraodontiformes</taxon>
        <taxon>Tetradontoidea</taxon>
        <taxon>Tetraodontidae</taxon>
        <taxon>Tetraodon</taxon>
    </lineage>
</organism>
<feature type="non-terminal residue" evidence="1">
    <location>
        <position position="1"/>
    </location>
</feature>
<dbReference type="KEGG" id="tng:GSTEN00037320G001"/>
<reference evidence="1" key="1">
    <citation type="journal article" date="2004" name="Nature">
        <title>Genome duplication in the teleost fish Tetraodon nigroviridis reveals the early vertebrate proto-karyotype.</title>
        <authorList>
            <person name="Jaillon O."/>
            <person name="Aury J.-M."/>
            <person name="Brunet F."/>
            <person name="Petit J.-L."/>
            <person name="Stange-Thomann N."/>
            <person name="Mauceli E."/>
            <person name="Bouneau L."/>
            <person name="Fischer C."/>
            <person name="Ozouf-Costaz C."/>
            <person name="Bernot A."/>
            <person name="Nicaud S."/>
            <person name="Jaffe D."/>
            <person name="Fisher S."/>
            <person name="Lutfalla G."/>
            <person name="Dossat C."/>
            <person name="Segurens B."/>
            <person name="Dasilva C."/>
            <person name="Salanoubat M."/>
            <person name="Levy M."/>
            <person name="Boudet N."/>
            <person name="Castellano S."/>
            <person name="Anthouard V."/>
            <person name="Jubin C."/>
            <person name="Castelli V."/>
            <person name="Katinka M."/>
            <person name="Vacherie B."/>
            <person name="Biemont C."/>
            <person name="Skalli Z."/>
            <person name="Cattolico L."/>
            <person name="Poulain J."/>
            <person name="De Berardinis V."/>
            <person name="Cruaud C."/>
            <person name="Duprat S."/>
            <person name="Brottier P."/>
            <person name="Coutanceau J.-P."/>
            <person name="Gouzy J."/>
            <person name="Parra G."/>
            <person name="Lardier G."/>
            <person name="Chapple C."/>
            <person name="McKernan K.J."/>
            <person name="McEwan P."/>
            <person name="Bosak S."/>
            <person name="Kellis M."/>
            <person name="Volff J.-N."/>
            <person name="Guigo R."/>
            <person name="Zody M.C."/>
            <person name="Mesirov J."/>
            <person name="Lindblad-Toh K."/>
            <person name="Birren B."/>
            <person name="Nusbaum C."/>
            <person name="Kahn D."/>
            <person name="Robinson-Rechavi M."/>
            <person name="Laudet V."/>
            <person name="Schachter V."/>
            <person name="Quetier F."/>
            <person name="Saurin W."/>
            <person name="Scarpelli C."/>
            <person name="Wincker P."/>
            <person name="Lander E.S."/>
            <person name="Weissenbach J."/>
            <person name="Roest Crollius H."/>
        </authorList>
    </citation>
    <scope>NUCLEOTIDE SEQUENCE [LARGE SCALE GENOMIC DNA]</scope>
</reference>
<dbReference type="EMBL" id="CAAE01023009">
    <property type="protein sequence ID" value="CAG14512.1"/>
    <property type="molecule type" value="Genomic_DNA"/>
</dbReference>
<dbReference type="GO" id="GO:0006633">
    <property type="term" value="P:fatty acid biosynthetic process"/>
    <property type="evidence" value="ECO:0007669"/>
    <property type="project" value="UniProtKB-UniPathway"/>
</dbReference>
<accession>Q4RAS1</accession>
<dbReference type="OrthoDB" id="46988at2759"/>
<dbReference type="AlphaFoldDB" id="Q4RAS1"/>
<gene>
    <name evidence="1" type="ORF">GSTENG00037320001</name>
</gene>
<dbReference type="UniPathway" id="UPA00094"/>
<proteinExistence type="predicted"/>